<sequence length="583" mass="65101">MSDDPIFSLIHSLGDTLDGLDVALCAFDENDCTLAWNRTFFKFFPEHEGHVYVGEPYHANLRRFYTERLDAQELPNIDRYIAAGVERHRAQTRPYSFEHRGLRVHVSSLPIAGVGRVRVWRAEAVQSPQEQEKLEKVGDVNIHEPGYPRSPMVESTELFDRIPDGLMICGEDQRIQWVNEPFMQMYSLVDRAAATGLSFEDIYRGAWAADGPGDMAPFYEGLTILHEHMRFAGAPFEVPLPRNRWSRVIAKQGLDGTVFYAHVDITEFKRQQRRLAQAERSARDSEAQLREKSILLEATLENMDQGVAKISATGIVELCNRRALELLDLPVELMASKPSLVNVLAYLRARGEFDGASQEIQDMLLNSDGGVDQQQVYDRPRPDGRILEVQTVPIKGGGALRTFTDVTQRKQAEHRIRHVAEHDGLTGLLNRSAFLQTLQAAVPDARRQGQGFAVLYVDLDGFKPINDRFGHAVGDQLLAWVARQLAQAARENDVVARLGGDEFALLQRGVSDRDSALRLGERLVQAIAQPTEIESHFIQIGASVGIVMSSADATNAEELLRKADSAMYLAKASGRGCVRIYGA</sequence>
<keyword evidence="4" id="KW-1185">Reference proteome</keyword>
<feature type="domain" description="GGDEF" evidence="2">
    <location>
        <begin position="450"/>
        <end position="583"/>
    </location>
</feature>
<dbReference type="NCBIfam" id="TIGR00254">
    <property type="entry name" value="GGDEF"/>
    <property type="match status" value="1"/>
</dbReference>
<dbReference type="SMART" id="SM00267">
    <property type="entry name" value="GGDEF"/>
    <property type="match status" value="1"/>
</dbReference>
<dbReference type="Pfam" id="PF12860">
    <property type="entry name" value="PAS_7"/>
    <property type="match status" value="2"/>
</dbReference>
<dbReference type="InterPro" id="IPR052155">
    <property type="entry name" value="Biofilm_reg_signaling"/>
</dbReference>
<evidence type="ECO:0000259" key="2">
    <source>
        <dbReference type="PROSITE" id="PS50887"/>
    </source>
</evidence>
<dbReference type="PANTHER" id="PTHR44757">
    <property type="entry name" value="DIGUANYLATE CYCLASE DGCP"/>
    <property type="match status" value="1"/>
</dbReference>
<dbReference type="CDD" id="cd01949">
    <property type="entry name" value="GGDEF"/>
    <property type="match status" value="1"/>
</dbReference>
<dbReference type="Proteomes" id="UP001595693">
    <property type="component" value="Unassembled WGS sequence"/>
</dbReference>
<keyword evidence="3" id="KW-0548">Nucleotidyltransferase</keyword>
<dbReference type="SMART" id="SM00091">
    <property type="entry name" value="PAS"/>
    <property type="match status" value="3"/>
</dbReference>
<dbReference type="PANTHER" id="PTHR44757:SF2">
    <property type="entry name" value="BIOFILM ARCHITECTURE MAINTENANCE PROTEIN MBAA"/>
    <property type="match status" value="1"/>
</dbReference>
<feature type="coiled-coil region" evidence="1">
    <location>
        <begin position="268"/>
        <end position="295"/>
    </location>
</feature>
<evidence type="ECO:0000256" key="1">
    <source>
        <dbReference type="SAM" id="Coils"/>
    </source>
</evidence>
<dbReference type="Gene3D" id="3.30.70.270">
    <property type="match status" value="1"/>
</dbReference>
<evidence type="ECO:0000313" key="3">
    <source>
        <dbReference type="EMBL" id="MFC3933360.1"/>
    </source>
</evidence>
<dbReference type="EMBL" id="JBHSAJ010000002">
    <property type="protein sequence ID" value="MFC3933360.1"/>
    <property type="molecule type" value="Genomic_DNA"/>
</dbReference>
<comment type="caution">
    <text evidence="3">The sequence shown here is derived from an EMBL/GenBank/DDBJ whole genome shotgun (WGS) entry which is preliminary data.</text>
</comment>
<organism evidence="3 4">
    <name type="scientific">Acidovorax facilis</name>
    <dbReference type="NCBI Taxonomy" id="12917"/>
    <lineage>
        <taxon>Bacteria</taxon>
        <taxon>Pseudomonadati</taxon>
        <taxon>Pseudomonadota</taxon>
        <taxon>Betaproteobacteria</taxon>
        <taxon>Burkholderiales</taxon>
        <taxon>Comamonadaceae</taxon>
        <taxon>Acidovorax</taxon>
    </lineage>
</organism>
<name>A0ABV8D4B2_9BURK</name>
<dbReference type="InterPro" id="IPR035965">
    <property type="entry name" value="PAS-like_dom_sf"/>
</dbReference>
<protein>
    <submittedName>
        <fullName evidence="3">Diguanylate cyclase domain-containing protein</fullName>
        <ecNumber evidence="3">2.7.7.65</ecNumber>
    </submittedName>
</protein>
<dbReference type="EC" id="2.7.7.65" evidence="3"/>
<evidence type="ECO:0000313" key="4">
    <source>
        <dbReference type="Proteomes" id="UP001595693"/>
    </source>
</evidence>
<keyword evidence="3" id="KW-0808">Transferase</keyword>
<gene>
    <name evidence="3" type="ORF">ACFOW3_01855</name>
</gene>
<reference evidence="4" key="1">
    <citation type="journal article" date="2019" name="Int. J. Syst. Evol. Microbiol.">
        <title>The Global Catalogue of Microorganisms (GCM) 10K type strain sequencing project: providing services to taxonomists for standard genome sequencing and annotation.</title>
        <authorList>
            <consortium name="The Broad Institute Genomics Platform"/>
            <consortium name="The Broad Institute Genome Sequencing Center for Infectious Disease"/>
            <person name="Wu L."/>
            <person name="Ma J."/>
        </authorList>
    </citation>
    <scope>NUCLEOTIDE SEQUENCE [LARGE SCALE GENOMIC DNA]</scope>
    <source>
        <strain evidence="4">CCUG 2113</strain>
    </source>
</reference>
<keyword evidence="1" id="KW-0175">Coiled coil</keyword>
<dbReference type="Pfam" id="PF00990">
    <property type="entry name" value="GGDEF"/>
    <property type="match status" value="1"/>
</dbReference>
<dbReference type="InterPro" id="IPR043128">
    <property type="entry name" value="Rev_trsase/Diguanyl_cyclase"/>
</dbReference>
<dbReference type="Gene3D" id="3.30.450.20">
    <property type="entry name" value="PAS domain"/>
    <property type="match status" value="2"/>
</dbReference>
<dbReference type="SUPFAM" id="SSF55785">
    <property type="entry name" value="PYP-like sensor domain (PAS domain)"/>
    <property type="match status" value="2"/>
</dbReference>
<dbReference type="InterPro" id="IPR029787">
    <property type="entry name" value="Nucleotide_cyclase"/>
</dbReference>
<dbReference type="SUPFAM" id="SSF55073">
    <property type="entry name" value="Nucleotide cyclase"/>
    <property type="match status" value="1"/>
</dbReference>
<dbReference type="InterPro" id="IPR000014">
    <property type="entry name" value="PAS"/>
</dbReference>
<proteinExistence type="predicted"/>
<dbReference type="InterPro" id="IPR000160">
    <property type="entry name" value="GGDEF_dom"/>
</dbReference>
<accession>A0ABV8D4B2</accession>
<dbReference type="PROSITE" id="PS50887">
    <property type="entry name" value="GGDEF"/>
    <property type="match status" value="1"/>
</dbReference>
<dbReference type="GO" id="GO:0052621">
    <property type="term" value="F:diguanylate cyclase activity"/>
    <property type="evidence" value="ECO:0007669"/>
    <property type="project" value="UniProtKB-EC"/>
</dbReference>
<dbReference type="RefSeq" id="WP_055399028.1">
    <property type="nucleotide sequence ID" value="NZ_JAMXAX010000001.1"/>
</dbReference>